<dbReference type="PANTHER" id="PTHR43124:SF3">
    <property type="entry name" value="CHLORAMPHENICOL EFFLUX PUMP RV0191"/>
    <property type="match status" value="1"/>
</dbReference>
<reference evidence="9 10" key="1">
    <citation type="submission" date="2018-08" db="EMBL/GenBank/DDBJ databases">
        <title>A genome reference for cultivated species of the human gut microbiota.</title>
        <authorList>
            <person name="Zou Y."/>
            <person name="Xue W."/>
            <person name="Luo G."/>
        </authorList>
    </citation>
    <scope>NUCLEOTIDE SEQUENCE [LARGE SCALE GENOMIC DNA]</scope>
    <source>
        <strain evidence="9 10">AM43-2</strain>
    </source>
</reference>
<feature type="transmembrane region" description="Helical" evidence="7">
    <location>
        <begin position="7"/>
        <end position="27"/>
    </location>
</feature>
<feature type="transmembrane region" description="Helical" evidence="7">
    <location>
        <begin position="222"/>
        <end position="245"/>
    </location>
</feature>
<dbReference type="GO" id="GO:0005886">
    <property type="term" value="C:plasma membrane"/>
    <property type="evidence" value="ECO:0007669"/>
    <property type="project" value="UniProtKB-SubCell"/>
</dbReference>
<evidence type="ECO:0000313" key="10">
    <source>
        <dbReference type="Proteomes" id="UP000284598"/>
    </source>
</evidence>
<comment type="caution">
    <text evidence="9">The sequence shown here is derived from an EMBL/GenBank/DDBJ whole genome shotgun (WGS) entry which is preliminary data.</text>
</comment>
<feature type="transmembrane region" description="Helical" evidence="7">
    <location>
        <begin position="324"/>
        <end position="343"/>
    </location>
</feature>
<dbReference type="AlphaFoldDB" id="A0A413S662"/>
<feature type="transmembrane region" description="Helical" evidence="7">
    <location>
        <begin position="392"/>
        <end position="416"/>
    </location>
</feature>
<feature type="transmembrane region" description="Helical" evidence="7">
    <location>
        <begin position="265"/>
        <end position="286"/>
    </location>
</feature>
<keyword evidence="5 7" id="KW-1133">Transmembrane helix</keyword>
<sequence>MNNNLKKYLTLIILGLAGGSIYIFPYLKYVFYDPLIQVLHISDTQSGLLLTMYAIGCVILYIPGGILADKMNPKKALMLSLAVATILTGAFAVTILLDLPGSVAYGISLVIWLLIAFASGFVFWTAILKAIRIIGTEEEQGTMYGIYYAANGTTAAIIAAVNLWAYNAGGGDSNMKSGFFWAVVSMAAFTLLATILIAIFLEGKSDKDLSTAEEDKFHFGDVVTVLKNPAVWMISVVFFCVYGVYSCSSYFTPYLTDIVKLSTTAAGVCAILRQYIVMLVAAPLGGILADKVFKSTLAWFRCGGVILAISIILVILVGTGAPSMLIAVLTLIPGLFSMCLYGVMFSTMHEINIPVKVAGTAIGIASIVGYLPDMFLNTIFGNILDKSAGASGYFQIFGILAAFCVIVVVICSYLYAKYVKPVRKANK</sequence>
<dbReference type="Pfam" id="PF07690">
    <property type="entry name" value="MFS_1"/>
    <property type="match status" value="1"/>
</dbReference>
<dbReference type="Proteomes" id="UP000284598">
    <property type="component" value="Unassembled WGS sequence"/>
</dbReference>
<feature type="transmembrane region" description="Helical" evidence="7">
    <location>
        <begin position="178"/>
        <end position="201"/>
    </location>
</feature>
<organism evidence="9 10">
    <name type="scientific">Eubacterium ventriosum</name>
    <dbReference type="NCBI Taxonomy" id="39496"/>
    <lineage>
        <taxon>Bacteria</taxon>
        <taxon>Bacillati</taxon>
        <taxon>Bacillota</taxon>
        <taxon>Clostridia</taxon>
        <taxon>Eubacteriales</taxon>
        <taxon>Eubacteriaceae</taxon>
        <taxon>Eubacterium</taxon>
    </lineage>
</organism>
<proteinExistence type="predicted"/>
<name>A0A413S662_9FIRM</name>
<keyword evidence="3" id="KW-1003">Cell membrane</keyword>
<evidence type="ECO:0000259" key="8">
    <source>
        <dbReference type="PROSITE" id="PS50850"/>
    </source>
</evidence>
<evidence type="ECO:0000256" key="6">
    <source>
        <dbReference type="ARBA" id="ARBA00023136"/>
    </source>
</evidence>
<evidence type="ECO:0000256" key="4">
    <source>
        <dbReference type="ARBA" id="ARBA00022692"/>
    </source>
</evidence>
<keyword evidence="4 7" id="KW-0812">Transmembrane</keyword>
<feature type="transmembrane region" description="Helical" evidence="7">
    <location>
        <begin position="355"/>
        <end position="372"/>
    </location>
</feature>
<dbReference type="InterPro" id="IPR020846">
    <property type="entry name" value="MFS_dom"/>
</dbReference>
<dbReference type="InterPro" id="IPR050189">
    <property type="entry name" value="MFS_Efflux_Transporters"/>
</dbReference>
<feature type="transmembrane region" description="Helical" evidence="7">
    <location>
        <begin position="76"/>
        <end position="97"/>
    </location>
</feature>
<keyword evidence="2" id="KW-0813">Transport</keyword>
<keyword evidence="6 7" id="KW-0472">Membrane</keyword>
<comment type="subcellular location">
    <subcellularLocation>
        <location evidence="1">Cell membrane</location>
        <topology evidence="1">Multi-pass membrane protein</topology>
    </subcellularLocation>
</comment>
<feature type="transmembrane region" description="Helical" evidence="7">
    <location>
        <begin position="47"/>
        <end position="64"/>
    </location>
</feature>
<dbReference type="PANTHER" id="PTHR43124">
    <property type="entry name" value="PURINE EFFLUX PUMP PBUE"/>
    <property type="match status" value="1"/>
</dbReference>
<dbReference type="EMBL" id="QSFO01000001">
    <property type="protein sequence ID" value="RHA57352.1"/>
    <property type="molecule type" value="Genomic_DNA"/>
</dbReference>
<evidence type="ECO:0000256" key="1">
    <source>
        <dbReference type="ARBA" id="ARBA00004651"/>
    </source>
</evidence>
<dbReference type="Gene3D" id="1.20.1250.20">
    <property type="entry name" value="MFS general substrate transporter like domains"/>
    <property type="match status" value="2"/>
</dbReference>
<dbReference type="PROSITE" id="PS50850">
    <property type="entry name" value="MFS"/>
    <property type="match status" value="1"/>
</dbReference>
<evidence type="ECO:0000256" key="7">
    <source>
        <dbReference type="SAM" id="Phobius"/>
    </source>
</evidence>
<feature type="domain" description="Major facilitator superfamily (MFS) profile" evidence="8">
    <location>
        <begin position="3"/>
        <end position="419"/>
    </location>
</feature>
<dbReference type="GO" id="GO:0022857">
    <property type="term" value="F:transmembrane transporter activity"/>
    <property type="evidence" value="ECO:0007669"/>
    <property type="project" value="InterPro"/>
</dbReference>
<evidence type="ECO:0000256" key="2">
    <source>
        <dbReference type="ARBA" id="ARBA00022448"/>
    </source>
</evidence>
<gene>
    <name evidence="9" type="ORF">DW929_00495</name>
</gene>
<dbReference type="RefSeq" id="WP_118024442.1">
    <property type="nucleotide sequence ID" value="NZ_CAUFEU010000019.1"/>
</dbReference>
<dbReference type="InterPro" id="IPR036259">
    <property type="entry name" value="MFS_trans_sf"/>
</dbReference>
<accession>A0A413S662</accession>
<evidence type="ECO:0000256" key="3">
    <source>
        <dbReference type="ARBA" id="ARBA00022475"/>
    </source>
</evidence>
<evidence type="ECO:0000256" key="5">
    <source>
        <dbReference type="ARBA" id="ARBA00022989"/>
    </source>
</evidence>
<feature type="transmembrane region" description="Helical" evidence="7">
    <location>
        <begin position="298"/>
        <end position="318"/>
    </location>
</feature>
<feature type="transmembrane region" description="Helical" evidence="7">
    <location>
        <begin position="145"/>
        <end position="166"/>
    </location>
</feature>
<dbReference type="InterPro" id="IPR011701">
    <property type="entry name" value="MFS"/>
</dbReference>
<protein>
    <submittedName>
        <fullName evidence="9">MFS transporter</fullName>
    </submittedName>
</protein>
<evidence type="ECO:0000313" key="9">
    <source>
        <dbReference type="EMBL" id="RHA57352.1"/>
    </source>
</evidence>
<dbReference type="SUPFAM" id="SSF103473">
    <property type="entry name" value="MFS general substrate transporter"/>
    <property type="match status" value="1"/>
</dbReference>
<dbReference type="CDD" id="cd06174">
    <property type="entry name" value="MFS"/>
    <property type="match status" value="1"/>
</dbReference>
<feature type="transmembrane region" description="Helical" evidence="7">
    <location>
        <begin position="103"/>
        <end position="124"/>
    </location>
</feature>